<keyword evidence="2" id="KW-1185">Reference proteome</keyword>
<reference evidence="1 2" key="1">
    <citation type="journal article" date="2022" name="Plant J.">
        <title>Chromosome-level genome of Camellia lanceoleosa provides a valuable resource for understanding genome evolution and self-incompatibility.</title>
        <authorList>
            <person name="Gong W."/>
            <person name="Xiao S."/>
            <person name="Wang L."/>
            <person name="Liao Z."/>
            <person name="Chang Y."/>
            <person name="Mo W."/>
            <person name="Hu G."/>
            <person name="Li W."/>
            <person name="Zhao G."/>
            <person name="Zhu H."/>
            <person name="Hu X."/>
            <person name="Ji K."/>
            <person name="Xiang X."/>
            <person name="Song Q."/>
            <person name="Yuan D."/>
            <person name="Jin S."/>
            <person name="Zhang L."/>
        </authorList>
    </citation>
    <scope>NUCLEOTIDE SEQUENCE [LARGE SCALE GENOMIC DNA]</scope>
    <source>
        <strain evidence="1">SQ_2022a</strain>
    </source>
</reference>
<gene>
    <name evidence="1" type="ORF">LOK49_LG06G01403</name>
</gene>
<evidence type="ECO:0000313" key="2">
    <source>
        <dbReference type="Proteomes" id="UP001060215"/>
    </source>
</evidence>
<dbReference type="EMBL" id="CM045762">
    <property type="protein sequence ID" value="KAI8012562.1"/>
    <property type="molecule type" value="Genomic_DNA"/>
</dbReference>
<dbReference type="Proteomes" id="UP001060215">
    <property type="component" value="Chromosome 5"/>
</dbReference>
<accession>A0ACC0HI51</accession>
<sequence length="140" mass="15499">MLLVCQFTTFVNSPPCNAVDLQGICQFTTFVNSPPCNAVGLVDRFFLGVQHLYQHPVYRRTKECSVNSPDYGPLPLNSPEWCLAPFDPEGILSSLMAAITCVNHTKEFLTALPEQLRMKALLLCGEATLPMLSDISQPRP</sequence>
<proteinExistence type="predicted"/>
<evidence type="ECO:0000313" key="1">
    <source>
        <dbReference type="EMBL" id="KAI8012562.1"/>
    </source>
</evidence>
<name>A0ACC0HI51_9ERIC</name>
<protein>
    <submittedName>
        <fullName evidence="1">Uncharacterized protein</fullName>
    </submittedName>
</protein>
<comment type="caution">
    <text evidence="1">The sequence shown here is derived from an EMBL/GenBank/DDBJ whole genome shotgun (WGS) entry which is preliminary data.</text>
</comment>
<organism evidence="1 2">
    <name type="scientific">Camellia lanceoleosa</name>
    <dbReference type="NCBI Taxonomy" id="1840588"/>
    <lineage>
        <taxon>Eukaryota</taxon>
        <taxon>Viridiplantae</taxon>
        <taxon>Streptophyta</taxon>
        <taxon>Embryophyta</taxon>
        <taxon>Tracheophyta</taxon>
        <taxon>Spermatophyta</taxon>
        <taxon>Magnoliopsida</taxon>
        <taxon>eudicotyledons</taxon>
        <taxon>Gunneridae</taxon>
        <taxon>Pentapetalae</taxon>
        <taxon>asterids</taxon>
        <taxon>Ericales</taxon>
        <taxon>Theaceae</taxon>
        <taxon>Camellia</taxon>
    </lineage>
</organism>